<evidence type="ECO:0000256" key="4">
    <source>
        <dbReference type="SAM" id="MobiDB-lite"/>
    </source>
</evidence>
<evidence type="ECO:0000256" key="2">
    <source>
        <dbReference type="ARBA" id="ARBA00023155"/>
    </source>
</evidence>
<evidence type="ECO:0000313" key="7">
    <source>
        <dbReference type="Proteomes" id="UP001360560"/>
    </source>
</evidence>
<gene>
    <name evidence="6" type="ORF">DASC09_003980</name>
</gene>
<protein>
    <recommendedName>
        <fullName evidence="5">KN homeodomain domain-containing protein</fullName>
    </recommendedName>
</protein>
<comment type="caution">
    <text evidence="6">The sequence shown here is derived from an EMBL/GenBank/DDBJ whole genome shotgun (WGS) entry which is preliminary data.</text>
</comment>
<feature type="compositionally biased region" description="Low complexity" evidence="4">
    <location>
        <begin position="334"/>
        <end position="344"/>
    </location>
</feature>
<feature type="compositionally biased region" description="Basic and acidic residues" evidence="4">
    <location>
        <begin position="346"/>
        <end position="356"/>
    </location>
</feature>
<keyword evidence="1" id="KW-0238">DNA-binding</keyword>
<proteinExistence type="predicted"/>
<feature type="region of interest" description="Disordered" evidence="4">
    <location>
        <begin position="307"/>
        <end position="387"/>
    </location>
</feature>
<keyword evidence="3" id="KW-0539">Nucleus</keyword>
<feature type="domain" description="KN homeodomain" evidence="5">
    <location>
        <begin position="418"/>
        <end position="451"/>
    </location>
</feature>
<sequence length="473" mass="55089">MTSIKGTMPPFAIHGQIANLKDVYLLPRCVNCNAIIHNGDSKAQAIRESQLVCQFIANAEAIIRDNMNDDLHMDAFDGRTKQRMFLNYVSQNFVGFHDSSSNEKGDEEWADFKVPITKINSSLQLYFRCPNYEQCLSNHFVWDFSLKLAIRDSLTFLETILIVPSRVLDQQITRLRNDQFDPSPQFQMEKFFAPWILNKTLYLWQILGIIEGKDNSFYFHLMEGSEKVVKKIEASEFPFVARVLVYGTDPAIYHGYECENFAGLRPQPTTENDGTKPLTIGWNGNDRYEFDDDVRWQNVKKIRDIGAEESEQEDIDEESSSNERPASRNQKLTSRISRPSSRSPKISRERRGERSSGRRSTFKPRQLENLRDVSKRKKSRKLPSSDNAPFALEDVMSVAALNNARTFSRDIQMTLFTWLYDHLDNPYPLDLELYQLQQLTGLDKRRLSSWFHYHQKRSFEKLWKIRESKMGSE</sequence>
<feature type="compositionally biased region" description="Acidic residues" evidence="4">
    <location>
        <begin position="307"/>
        <end position="320"/>
    </location>
</feature>
<dbReference type="AlphaFoldDB" id="A0AAV5QFV4"/>
<keyword evidence="7" id="KW-1185">Reference proteome</keyword>
<dbReference type="EMBL" id="BTFZ01000001">
    <property type="protein sequence ID" value="GMM33073.1"/>
    <property type="molecule type" value="Genomic_DNA"/>
</dbReference>
<evidence type="ECO:0000313" key="6">
    <source>
        <dbReference type="EMBL" id="GMM33073.1"/>
    </source>
</evidence>
<dbReference type="InterPro" id="IPR009057">
    <property type="entry name" value="Homeodomain-like_sf"/>
</dbReference>
<keyword evidence="2" id="KW-0371">Homeobox</keyword>
<dbReference type="Pfam" id="PF05920">
    <property type="entry name" value="Homeobox_KN"/>
    <property type="match status" value="1"/>
</dbReference>
<dbReference type="RefSeq" id="XP_064850073.1">
    <property type="nucleotide sequence ID" value="XM_064994001.1"/>
</dbReference>
<evidence type="ECO:0000256" key="3">
    <source>
        <dbReference type="ARBA" id="ARBA00023242"/>
    </source>
</evidence>
<dbReference type="Gene3D" id="1.10.10.60">
    <property type="entry name" value="Homeodomain-like"/>
    <property type="match status" value="1"/>
</dbReference>
<organism evidence="6 7">
    <name type="scientific">Saccharomycopsis crataegensis</name>
    <dbReference type="NCBI Taxonomy" id="43959"/>
    <lineage>
        <taxon>Eukaryota</taxon>
        <taxon>Fungi</taxon>
        <taxon>Dikarya</taxon>
        <taxon>Ascomycota</taxon>
        <taxon>Saccharomycotina</taxon>
        <taxon>Saccharomycetes</taxon>
        <taxon>Saccharomycopsidaceae</taxon>
        <taxon>Saccharomycopsis</taxon>
    </lineage>
</organism>
<dbReference type="GO" id="GO:0003677">
    <property type="term" value="F:DNA binding"/>
    <property type="evidence" value="ECO:0007669"/>
    <property type="project" value="UniProtKB-KW"/>
</dbReference>
<evidence type="ECO:0000259" key="5">
    <source>
        <dbReference type="Pfam" id="PF05920"/>
    </source>
</evidence>
<accession>A0AAV5QFV4</accession>
<dbReference type="InterPro" id="IPR008422">
    <property type="entry name" value="KN_HD"/>
</dbReference>
<reference evidence="6 7" key="1">
    <citation type="journal article" date="2023" name="Elife">
        <title>Identification of key yeast species and microbe-microbe interactions impacting larval growth of Drosophila in the wild.</title>
        <authorList>
            <person name="Mure A."/>
            <person name="Sugiura Y."/>
            <person name="Maeda R."/>
            <person name="Honda K."/>
            <person name="Sakurai N."/>
            <person name="Takahashi Y."/>
            <person name="Watada M."/>
            <person name="Katoh T."/>
            <person name="Gotoh A."/>
            <person name="Gotoh Y."/>
            <person name="Taniguchi I."/>
            <person name="Nakamura K."/>
            <person name="Hayashi T."/>
            <person name="Katayama T."/>
            <person name="Uemura T."/>
            <person name="Hattori Y."/>
        </authorList>
    </citation>
    <scope>NUCLEOTIDE SEQUENCE [LARGE SCALE GENOMIC DNA]</scope>
    <source>
        <strain evidence="6 7">SC-9</strain>
    </source>
</reference>
<dbReference type="GeneID" id="90071052"/>
<name>A0AAV5QFV4_9ASCO</name>
<dbReference type="SUPFAM" id="SSF46689">
    <property type="entry name" value="Homeodomain-like"/>
    <property type="match status" value="1"/>
</dbReference>
<dbReference type="GO" id="GO:0006355">
    <property type="term" value="P:regulation of DNA-templated transcription"/>
    <property type="evidence" value="ECO:0007669"/>
    <property type="project" value="InterPro"/>
</dbReference>
<evidence type="ECO:0000256" key="1">
    <source>
        <dbReference type="ARBA" id="ARBA00023125"/>
    </source>
</evidence>
<dbReference type="Proteomes" id="UP001360560">
    <property type="component" value="Unassembled WGS sequence"/>
</dbReference>